<feature type="transmembrane region" description="Helical" evidence="5">
    <location>
        <begin position="126"/>
        <end position="145"/>
    </location>
</feature>
<keyword evidence="3 5" id="KW-1133">Transmembrane helix</keyword>
<dbReference type="AlphaFoldDB" id="A0A1E3QAS3"/>
<gene>
    <name evidence="6" type="ORF">LIPSTDRAFT_102867</name>
</gene>
<feature type="transmembrane region" description="Helical" evidence="5">
    <location>
        <begin position="340"/>
        <end position="359"/>
    </location>
</feature>
<comment type="similarity">
    <text evidence="5">Belongs to the SURF1 family.</text>
</comment>
<dbReference type="InterPro" id="IPR045214">
    <property type="entry name" value="Surf1/Surf4"/>
</dbReference>
<dbReference type="PANTHER" id="PTHR23427">
    <property type="entry name" value="SURFEIT LOCUS PROTEIN"/>
    <property type="match status" value="1"/>
</dbReference>
<keyword evidence="2 5" id="KW-0812">Transmembrane</keyword>
<dbReference type="GO" id="GO:0033617">
    <property type="term" value="P:mitochondrial respiratory chain complex IV assembly"/>
    <property type="evidence" value="ECO:0007669"/>
    <property type="project" value="TreeGrafter"/>
</dbReference>
<evidence type="ECO:0000256" key="1">
    <source>
        <dbReference type="ARBA" id="ARBA00004370"/>
    </source>
</evidence>
<dbReference type="InterPro" id="IPR002994">
    <property type="entry name" value="Surf1/Shy1"/>
</dbReference>
<comment type="subcellular location">
    <subcellularLocation>
        <location evidence="1">Membrane</location>
    </subcellularLocation>
    <subcellularLocation>
        <location evidence="5">Mitochondrion inner membrane</location>
        <topology evidence="5">Multi-pass membrane protein</topology>
    </subcellularLocation>
</comment>
<evidence type="ECO:0000313" key="7">
    <source>
        <dbReference type="Proteomes" id="UP000094385"/>
    </source>
</evidence>
<keyword evidence="7" id="KW-1185">Reference proteome</keyword>
<organism evidence="6 7">
    <name type="scientific">Lipomyces starkeyi NRRL Y-11557</name>
    <dbReference type="NCBI Taxonomy" id="675824"/>
    <lineage>
        <taxon>Eukaryota</taxon>
        <taxon>Fungi</taxon>
        <taxon>Dikarya</taxon>
        <taxon>Ascomycota</taxon>
        <taxon>Saccharomycotina</taxon>
        <taxon>Lipomycetes</taxon>
        <taxon>Lipomycetales</taxon>
        <taxon>Lipomycetaceae</taxon>
        <taxon>Lipomyces</taxon>
    </lineage>
</organism>
<comment type="function">
    <text evidence="5">Probably involved in the biogenesis of the COX complex.</text>
</comment>
<proteinExistence type="inferred from homology"/>
<name>A0A1E3QAS3_LIPST</name>
<dbReference type="GO" id="GO:0005743">
    <property type="term" value="C:mitochondrial inner membrane"/>
    <property type="evidence" value="ECO:0007669"/>
    <property type="project" value="UniProtKB-SubCell"/>
</dbReference>
<evidence type="ECO:0000256" key="4">
    <source>
        <dbReference type="ARBA" id="ARBA00023136"/>
    </source>
</evidence>
<dbReference type="EMBL" id="KV454291">
    <property type="protein sequence ID" value="ODQ74803.1"/>
    <property type="molecule type" value="Genomic_DNA"/>
</dbReference>
<evidence type="ECO:0000256" key="3">
    <source>
        <dbReference type="ARBA" id="ARBA00022989"/>
    </source>
</evidence>
<dbReference type="PANTHER" id="PTHR23427:SF2">
    <property type="entry name" value="SURFEIT LOCUS PROTEIN 1"/>
    <property type="match status" value="1"/>
</dbReference>
<dbReference type="OrthoDB" id="10040024at2759"/>
<reference evidence="6 7" key="1">
    <citation type="journal article" date="2016" name="Proc. Natl. Acad. Sci. U.S.A.">
        <title>Comparative genomics of biotechnologically important yeasts.</title>
        <authorList>
            <person name="Riley R."/>
            <person name="Haridas S."/>
            <person name="Wolfe K.H."/>
            <person name="Lopes M.R."/>
            <person name="Hittinger C.T."/>
            <person name="Goeker M."/>
            <person name="Salamov A.A."/>
            <person name="Wisecaver J.H."/>
            <person name="Long T.M."/>
            <person name="Calvey C.H."/>
            <person name="Aerts A.L."/>
            <person name="Barry K.W."/>
            <person name="Choi C."/>
            <person name="Clum A."/>
            <person name="Coughlan A.Y."/>
            <person name="Deshpande S."/>
            <person name="Douglass A.P."/>
            <person name="Hanson S.J."/>
            <person name="Klenk H.-P."/>
            <person name="LaButti K.M."/>
            <person name="Lapidus A."/>
            <person name="Lindquist E.A."/>
            <person name="Lipzen A.M."/>
            <person name="Meier-Kolthoff J.P."/>
            <person name="Ohm R.A."/>
            <person name="Otillar R.P."/>
            <person name="Pangilinan J.L."/>
            <person name="Peng Y."/>
            <person name="Rokas A."/>
            <person name="Rosa C.A."/>
            <person name="Scheuner C."/>
            <person name="Sibirny A.A."/>
            <person name="Slot J.C."/>
            <person name="Stielow J.B."/>
            <person name="Sun H."/>
            <person name="Kurtzman C.P."/>
            <person name="Blackwell M."/>
            <person name="Grigoriev I.V."/>
            <person name="Jeffries T.W."/>
        </authorList>
    </citation>
    <scope>NUCLEOTIDE SEQUENCE [LARGE SCALE GENOMIC DNA]</scope>
    <source>
        <strain evidence="6 7">NRRL Y-11557</strain>
    </source>
</reference>
<evidence type="ECO:0000256" key="5">
    <source>
        <dbReference type="RuleBase" id="RU363076"/>
    </source>
</evidence>
<sequence>MASAQNMRPFGSSSQSLRDVHLMFQYKVHMPLQLPTSLTSQYCGALPLGFRGTGLISGRKGELRSVPILASRSQIFTRQLSTPYHQPATPYYHKVVQICCRRSVHISDIDWETVKPIKARWQGRRVVVLSLMFLMPIVSFGLGVWQIKRLKWKTDLIAEYENRLILPPLVLPPQVNPGAAANLQYRRVLAKGKFRHDQEILVGPRVYEGESGYVCVTPFEREGGSTILVNRGWVRKDMANQRKRRSKALPTDEVFVEGLIKLPAKRNYFTPENEPNRDLFYFVDVPAFAAMTGAQPVIIEELATQYLDSEVFVSWEVLANAGIPIGRLPKIDLKNNHAQYIATWFGVCIATSIMFAVMARTPKSTKAQKMKHLKYYS</sequence>
<keyword evidence="5" id="KW-0496">Mitochondrion</keyword>
<dbReference type="CDD" id="cd06662">
    <property type="entry name" value="SURF1"/>
    <property type="match status" value="1"/>
</dbReference>
<accession>A0A1E3QAS3</accession>
<keyword evidence="4 5" id="KW-0472">Membrane</keyword>
<evidence type="ECO:0000256" key="2">
    <source>
        <dbReference type="ARBA" id="ARBA00022692"/>
    </source>
</evidence>
<dbReference type="PROSITE" id="PS50895">
    <property type="entry name" value="SURF1"/>
    <property type="match status" value="1"/>
</dbReference>
<dbReference type="STRING" id="675824.A0A1E3QAS3"/>
<protein>
    <recommendedName>
        <fullName evidence="5">SURF1-like protein</fullName>
    </recommendedName>
</protein>
<evidence type="ECO:0000313" key="6">
    <source>
        <dbReference type="EMBL" id="ODQ74803.1"/>
    </source>
</evidence>
<dbReference type="Pfam" id="PF02104">
    <property type="entry name" value="SURF1"/>
    <property type="match status" value="1"/>
</dbReference>
<keyword evidence="5" id="KW-0999">Mitochondrion inner membrane</keyword>
<dbReference type="Proteomes" id="UP000094385">
    <property type="component" value="Unassembled WGS sequence"/>
</dbReference>